<dbReference type="Proteomes" id="UP000469440">
    <property type="component" value="Unassembled WGS sequence"/>
</dbReference>
<protein>
    <recommendedName>
        <fullName evidence="9">1-deoxy-D-xylulose 5-phosphate reductoisomerase</fullName>
        <shortName evidence="9">DXP reductoisomerase</shortName>
        <ecNumber evidence="9">1.1.1.267</ecNumber>
    </recommendedName>
    <alternativeName>
        <fullName evidence="9">1-deoxyxylulose-5-phosphate reductoisomerase</fullName>
    </alternativeName>
    <alternativeName>
        <fullName evidence="9">2-C-methyl-D-erythritol 4-phosphate synthase</fullName>
    </alternativeName>
</protein>
<feature type="binding site" evidence="9">
    <location>
        <position position="203"/>
    </location>
    <ligand>
        <name>NADPH</name>
        <dbReference type="ChEBI" id="CHEBI:57783"/>
    </ligand>
</feature>
<dbReference type="PIRSF" id="PIRSF006205">
    <property type="entry name" value="Dxp_reductismrs"/>
    <property type="match status" value="1"/>
</dbReference>
<comment type="caution">
    <text evidence="13">The sequence shown here is derived from an EMBL/GenBank/DDBJ whole genome shotgun (WGS) entry which is preliminary data.</text>
</comment>
<dbReference type="InterPro" id="IPR013512">
    <property type="entry name" value="DXP_reductoisomerase_N"/>
</dbReference>
<keyword evidence="6 9" id="KW-0464">Manganese</keyword>
<dbReference type="GO" id="GO:0016853">
    <property type="term" value="F:isomerase activity"/>
    <property type="evidence" value="ECO:0007669"/>
    <property type="project" value="UniProtKB-KW"/>
</dbReference>
<dbReference type="Pfam" id="PF13288">
    <property type="entry name" value="DXPR_C"/>
    <property type="match status" value="1"/>
</dbReference>
<comment type="function">
    <text evidence="9">Catalyzes the NADPH-dependent rearrangement and reduction of 1-deoxy-D-xylulose-5-phosphate (DXP) to 2-C-methyl-D-erythritol 4-phosphate (MEP).</text>
</comment>
<feature type="domain" description="DXP reductoisomerase C-terminal" evidence="12">
    <location>
        <begin position="259"/>
        <end position="376"/>
    </location>
</feature>
<evidence type="ECO:0000256" key="2">
    <source>
        <dbReference type="ARBA" id="ARBA00006825"/>
    </source>
</evidence>
<feature type="binding site" evidence="9">
    <location>
        <position position="14"/>
    </location>
    <ligand>
        <name>NADPH</name>
        <dbReference type="ChEBI" id="CHEBI:57783"/>
    </ligand>
</feature>
<dbReference type="GO" id="GO:0070402">
    <property type="term" value="F:NADPH binding"/>
    <property type="evidence" value="ECO:0007669"/>
    <property type="project" value="InterPro"/>
</dbReference>
<name>A0A6N8I211_9FIRM</name>
<proteinExistence type="inferred from homology"/>
<feature type="domain" description="1-deoxy-D-xylulose 5-phosphate reductoisomerase C-terminal" evidence="11">
    <location>
        <begin position="143"/>
        <end position="227"/>
    </location>
</feature>
<feature type="binding site" evidence="9">
    <location>
        <position position="219"/>
    </location>
    <ligand>
        <name>Mn(2+)</name>
        <dbReference type="ChEBI" id="CHEBI:29035"/>
    </ligand>
</feature>
<evidence type="ECO:0000256" key="6">
    <source>
        <dbReference type="ARBA" id="ARBA00023211"/>
    </source>
</evidence>
<comment type="catalytic activity">
    <reaction evidence="8">
        <text>2-C-methyl-D-erythritol 4-phosphate + NADP(+) = 1-deoxy-D-xylulose 5-phosphate + NADPH + H(+)</text>
        <dbReference type="Rhea" id="RHEA:13717"/>
        <dbReference type="ChEBI" id="CHEBI:15378"/>
        <dbReference type="ChEBI" id="CHEBI:57783"/>
        <dbReference type="ChEBI" id="CHEBI:57792"/>
        <dbReference type="ChEBI" id="CHEBI:58262"/>
        <dbReference type="ChEBI" id="CHEBI:58349"/>
        <dbReference type="EC" id="1.1.1.267"/>
    </reaction>
    <physiologicalReaction direction="right-to-left" evidence="8">
        <dbReference type="Rhea" id="RHEA:13719"/>
    </physiologicalReaction>
</comment>
<dbReference type="InterPro" id="IPR036291">
    <property type="entry name" value="NAD(P)-bd_dom_sf"/>
</dbReference>
<dbReference type="Gene3D" id="3.40.50.720">
    <property type="entry name" value="NAD(P)-binding Rossmann-like Domain"/>
    <property type="match status" value="1"/>
</dbReference>
<feature type="binding site" evidence="9">
    <location>
        <position position="149"/>
    </location>
    <ligand>
        <name>1-deoxy-D-xylulose 5-phosphate</name>
        <dbReference type="ChEBI" id="CHEBI:57792"/>
    </ligand>
</feature>
<feature type="binding site" evidence="9">
    <location>
        <position position="174"/>
    </location>
    <ligand>
        <name>1-deoxy-D-xylulose 5-phosphate</name>
        <dbReference type="ChEBI" id="CHEBI:57792"/>
    </ligand>
</feature>
<feature type="binding site" evidence="9">
    <location>
        <position position="197"/>
    </location>
    <ligand>
        <name>1-deoxy-D-xylulose 5-phosphate</name>
        <dbReference type="ChEBI" id="CHEBI:57792"/>
    </ligand>
</feature>
<feature type="binding site" evidence="9">
    <location>
        <position position="12"/>
    </location>
    <ligand>
        <name>NADPH</name>
        <dbReference type="ChEBI" id="CHEBI:57783"/>
    </ligand>
</feature>
<dbReference type="NCBIfam" id="NF009114">
    <property type="entry name" value="PRK12464.1"/>
    <property type="match status" value="1"/>
</dbReference>
<dbReference type="InterPro" id="IPR036169">
    <property type="entry name" value="DXPR_C_sf"/>
</dbReference>
<dbReference type="HAMAP" id="MF_00183">
    <property type="entry name" value="DXP_reductoisom"/>
    <property type="match status" value="1"/>
</dbReference>
<dbReference type="SUPFAM" id="SSF69055">
    <property type="entry name" value="1-deoxy-D-xylulose-5-phosphate reductoisomerase, C-terminal domain"/>
    <property type="match status" value="1"/>
</dbReference>
<keyword evidence="13" id="KW-0413">Isomerase</keyword>
<dbReference type="InterPro" id="IPR026877">
    <property type="entry name" value="DXPR_C"/>
</dbReference>
<keyword evidence="7 9" id="KW-0414">Isoprene biosynthesis</keyword>
<evidence type="ECO:0000256" key="7">
    <source>
        <dbReference type="ARBA" id="ARBA00023229"/>
    </source>
</evidence>
<dbReference type="OrthoDB" id="9806546at2"/>
<dbReference type="GO" id="GO:0030145">
    <property type="term" value="F:manganese ion binding"/>
    <property type="evidence" value="ECO:0007669"/>
    <property type="project" value="TreeGrafter"/>
</dbReference>
<keyword evidence="9" id="KW-0460">Magnesium</keyword>
<keyword evidence="5 9" id="KW-0560">Oxidoreductase</keyword>
<dbReference type="PANTHER" id="PTHR30525">
    <property type="entry name" value="1-DEOXY-D-XYLULOSE 5-PHOSPHATE REDUCTOISOMERASE"/>
    <property type="match status" value="1"/>
</dbReference>
<dbReference type="InterPro" id="IPR003821">
    <property type="entry name" value="DXP_reductoisomerase"/>
</dbReference>
<evidence type="ECO:0000256" key="8">
    <source>
        <dbReference type="ARBA" id="ARBA00048543"/>
    </source>
</evidence>
<evidence type="ECO:0000256" key="5">
    <source>
        <dbReference type="ARBA" id="ARBA00023002"/>
    </source>
</evidence>
<dbReference type="Gene3D" id="1.10.1740.10">
    <property type="match status" value="1"/>
</dbReference>
<comment type="cofactor">
    <cofactor evidence="9">
        <name>Mg(2+)</name>
        <dbReference type="ChEBI" id="CHEBI:18420"/>
    </cofactor>
    <cofactor evidence="9">
        <name>Mn(2+)</name>
        <dbReference type="ChEBI" id="CHEBI:29035"/>
    </cofactor>
</comment>
<feature type="binding site" evidence="9">
    <location>
        <position position="219"/>
    </location>
    <ligand>
        <name>1-deoxy-D-xylulose 5-phosphate</name>
        <dbReference type="ChEBI" id="CHEBI:57792"/>
    </ligand>
</feature>
<feature type="binding site" evidence="9">
    <location>
        <position position="215"/>
    </location>
    <ligand>
        <name>1-deoxy-D-xylulose 5-phosphate</name>
        <dbReference type="ChEBI" id="CHEBI:57792"/>
    </ligand>
</feature>
<dbReference type="SUPFAM" id="SSF51735">
    <property type="entry name" value="NAD(P)-binding Rossmann-fold domains"/>
    <property type="match status" value="1"/>
</dbReference>
<gene>
    <name evidence="9 13" type="primary">dxr</name>
    <name evidence="13" type="ORF">CAFE_26440</name>
</gene>
<dbReference type="PANTHER" id="PTHR30525:SF0">
    <property type="entry name" value="1-DEOXY-D-XYLULOSE 5-PHOSPHATE REDUCTOISOMERASE, CHLOROPLASTIC"/>
    <property type="match status" value="1"/>
</dbReference>
<feature type="binding site" evidence="9">
    <location>
        <position position="35"/>
    </location>
    <ligand>
        <name>NADPH</name>
        <dbReference type="ChEBI" id="CHEBI:57783"/>
    </ligand>
</feature>
<dbReference type="InterPro" id="IPR013644">
    <property type="entry name" value="DXP_reductoisomerase_C"/>
</dbReference>
<dbReference type="GO" id="GO:0030604">
    <property type="term" value="F:1-deoxy-D-xylulose-5-phosphate reductoisomerase activity"/>
    <property type="evidence" value="ECO:0007669"/>
    <property type="project" value="UniProtKB-UniRule"/>
</dbReference>
<dbReference type="GO" id="GO:0051484">
    <property type="term" value="P:isopentenyl diphosphate biosynthetic process, methylerythritol 4-phosphate pathway involved in terpenoid biosynthetic process"/>
    <property type="evidence" value="ECO:0007669"/>
    <property type="project" value="UniProtKB-ARBA"/>
</dbReference>
<evidence type="ECO:0000256" key="4">
    <source>
        <dbReference type="ARBA" id="ARBA00022857"/>
    </source>
</evidence>
<evidence type="ECO:0000313" key="13">
    <source>
        <dbReference type="EMBL" id="MVB11915.1"/>
    </source>
</evidence>
<feature type="binding site" evidence="9">
    <location>
        <position position="147"/>
    </location>
    <ligand>
        <name>Mn(2+)</name>
        <dbReference type="ChEBI" id="CHEBI:29035"/>
    </ligand>
</feature>
<dbReference type="SUPFAM" id="SSF55347">
    <property type="entry name" value="Glyceraldehyde-3-phosphate dehydrogenase-like, C-terminal domain"/>
    <property type="match status" value="1"/>
</dbReference>
<keyword evidence="3 9" id="KW-0479">Metal-binding</keyword>
<feature type="binding site" evidence="9">
    <location>
        <position position="210"/>
    </location>
    <ligand>
        <name>1-deoxy-D-xylulose 5-phosphate</name>
        <dbReference type="ChEBI" id="CHEBI:57792"/>
    </ligand>
</feature>
<organism evidence="13 14">
    <name type="scientific">Caproicibacter fermentans</name>
    <dbReference type="NCBI Taxonomy" id="2576756"/>
    <lineage>
        <taxon>Bacteria</taxon>
        <taxon>Bacillati</taxon>
        <taxon>Bacillota</taxon>
        <taxon>Clostridia</taxon>
        <taxon>Eubacteriales</taxon>
        <taxon>Acutalibacteraceae</taxon>
        <taxon>Caproicibacter</taxon>
    </lineage>
</organism>
<comment type="similarity">
    <text evidence="2 9">Belongs to the DXR family.</text>
</comment>
<dbReference type="Pfam" id="PF08436">
    <property type="entry name" value="DXP_redisom_C"/>
    <property type="match status" value="1"/>
</dbReference>
<dbReference type="RefSeq" id="WP_156990926.1">
    <property type="nucleotide sequence ID" value="NZ_VWXL01000077.1"/>
</dbReference>
<keyword evidence="14" id="KW-1185">Reference proteome</keyword>
<evidence type="ECO:0000259" key="10">
    <source>
        <dbReference type="Pfam" id="PF02670"/>
    </source>
</evidence>
<feature type="binding site" evidence="9">
    <location>
        <position position="123"/>
    </location>
    <ligand>
        <name>NADPH</name>
        <dbReference type="ChEBI" id="CHEBI:57783"/>
    </ligand>
</feature>
<evidence type="ECO:0000259" key="12">
    <source>
        <dbReference type="Pfam" id="PF13288"/>
    </source>
</evidence>
<feature type="domain" description="1-deoxy-D-xylulose 5-phosphate reductoisomerase N-terminal" evidence="10">
    <location>
        <begin position="5"/>
        <end position="129"/>
    </location>
</feature>
<dbReference type="AlphaFoldDB" id="A0A6N8I211"/>
<feature type="binding site" evidence="9">
    <location>
        <position position="216"/>
    </location>
    <ligand>
        <name>1-deoxy-D-xylulose 5-phosphate</name>
        <dbReference type="ChEBI" id="CHEBI:57792"/>
    </ligand>
</feature>
<dbReference type="FunFam" id="3.40.50.720:FF:000045">
    <property type="entry name" value="1-deoxy-D-xylulose 5-phosphate reductoisomerase"/>
    <property type="match status" value="1"/>
</dbReference>
<evidence type="ECO:0000256" key="1">
    <source>
        <dbReference type="ARBA" id="ARBA00005094"/>
    </source>
</evidence>
<keyword evidence="4 9" id="KW-0521">NADP</keyword>
<feature type="binding site" evidence="9">
    <location>
        <position position="122"/>
    </location>
    <ligand>
        <name>1-deoxy-D-xylulose 5-phosphate</name>
        <dbReference type="ChEBI" id="CHEBI:57792"/>
    </ligand>
</feature>
<evidence type="ECO:0000256" key="9">
    <source>
        <dbReference type="HAMAP-Rule" id="MF_00183"/>
    </source>
</evidence>
<dbReference type="NCBIfam" id="TIGR00243">
    <property type="entry name" value="Dxr"/>
    <property type="match status" value="1"/>
</dbReference>
<feature type="binding site" evidence="9">
    <location>
        <position position="37"/>
    </location>
    <ligand>
        <name>NADPH</name>
        <dbReference type="ChEBI" id="CHEBI:57783"/>
    </ligand>
</feature>
<reference evidence="13 14" key="1">
    <citation type="submission" date="2019-09" db="EMBL/GenBank/DDBJ databases">
        <title>Genome sequence of Clostridium sp. EA1.</title>
        <authorList>
            <person name="Poehlein A."/>
            <person name="Bengelsdorf F.R."/>
            <person name="Daniel R."/>
        </authorList>
    </citation>
    <scope>NUCLEOTIDE SEQUENCE [LARGE SCALE GENOMIC DNA]</scope>
    <source>
        <strain evidence="13 14">EA1</strain>
    </source>
</reference>
<evidence type="ECO:0000313" key="14">
    <source>
        <dbReference type="Proteomes" id="UP000469440"/>
    </source>
</evidence>
<comment type="pathway">
    <text evidence="1 9">Isoprenoid biosynthesis; isopentenyl diphosphate biosynthesis via DXP pathway; isopentenyl diphosphate from 1-deoxy-D-xylulose 5-phosphate: step 1/6.</text>
</comment>
<dbReference type="EMBL" id="VWXL01000077">
    <property type="protein sequence ID" value="MVB11915.1"/>
    <property type="molecule type" value="Genomic_DNA"/>
</dbReference>
<evidence type="ECO:0000256" key="3">
    <source>
        <dbReference type="ARBA" id="ARBA00022723"/>
    </source>
</evidence>
<feature type="binding site" evidence="9">
    <location>
        <position position="148"/>
    </location>
    <ligand>
        <name>1-deoxy-D-xylulose 5-phosphate</name>
        <dbReference type="ChEBI" id="CHEBI:57792"/>
    </ligand>
</feature>
<dbReference type="Pfam" id="PF02670">
    <property type="entry name" value="DXP_reductoisom"/>
    <property type="match status" value="1"/>
</dbReference>
<feature type="binding site" evidence="9">
    <location>
        <position position="36"/>
    </location>
    <ligand>
        <name>NADPH</name>
        <dbReference type="ChEBI" id="CHEBI:57783"/>
    </ligand>
</feature>
<sequence length="384" mass="41620">MKQCLSVLGSTGSIGTQTLDVARRLGMKICALAAAKNVGLLEEQIREFRPQVAAVYDPAAALKLKTAVSDLPVRVVQGMDGLCEAACLPTAGLVCNSVVGMVGLRPTLAAIRAEKDVALSNKEALVAGGALVMREAEERHVRILPVDSEHSAVFQCLQGSPGKKAIRRILLTASGGPFFGKTLEDLKSVTPEQALKHPNWHMGPKVTIDSSTMMNKGLEIIEASWLFGLPDDRIDVLVQRESVVHSMVEFEDRSVIAQLGVPDMHLPIQYALTYPERLASDTDILDLAKYGTLTFSNADEKTFRCLAACRRALRRGGLAPAAANGANEVAVKLFLDHRISFLEIGELVWEAMEHQPDVDEVRSVEDVLRADARARSFVLSTVTT</sequence>
<accession>A0A6N8I211</accession>
<evidence type="ECO:0000259" key="11">
    <source>
        <dbReference type="Pfam" id="PF08436"/>
    </source>
</evidence>
<feature type="binding site" evidence="9">
    <location>
        <position position="11"/>
    </location>
    <ligand>
        <name>NADPH</name>
        <dbReference type="ChEBI" id="CHEBI:57783"/>
    </ligand>
</feature>
<feature type="binding site" evidence="9">
    <location>
        <position position="121"/>
    </location>
    <ligand>
        <name>NADPH</name>
        <dbReference type="ChEBI" id="CHEBI:57783"/>
    </ligand>
</feature>
<feature type="binding site" evidence="9">
    <location>
        <position position="13"/>
    </location>
    <ligand>
        <name>NADPH</name>
        <dbReference type="ChEBI" id="CHEBI:57783"/>
    </ligand>
</feature>
<dbReference type="UniPathway" id="UPA00056">
    <property type="reaction ID" value="UER00092"/>
</dbReference>
<dbReference type="EC" id="1.1.1.267" evidence="9"/>
<feature type="binding site" evidence="9">
    <location>
        <position position="149"/>
    </location>
    <ligand>
        <name>Mn(2+)</name>
        <dbReference type="ChEBI" id="CHEBI:29035"/>
    </ligand>
</feature>